<evidence type="ECO:0000313" key="3">
    <source>
        <dbReference type="EMBL" id="RRR24873.1"/>
    </source>
</evidence>
<proteinExistence type="predicted"/>
<dbReference type="AlphaFoldDB" id="A0A345YPK2"/>
<keyword evidence="4" id="KW-1185">Reference proteome</keyword>
<feature type="compositionally biased region" description="Basic and acidic residues" evidence="1">
    <location>
        <begin position="37"/>
        <end position="54"/>
    </location>
</feature>
<evidence type="ECO:0000313" key="5">
    <source>
        <dbReference type="Proteomes" id="UP000282185"/>
    </source>
</evidence>
<dbReference type="Proteomes" id="UP000254236">
    <property type="component" value="Chromosome"/>
</dbReference>
<gene>
    <name evidence="2" type="ORF">DWV08_09685</name>
    <name evidence="3" type="ORF">DXU92_01430</name>
</gene>
<organism evidence="3 5">
    <name type="scientific">Brachybacterium saurashtrense</name>
    <dbReference type="NCBI Taxonomy" id="556288"/>
    <lineage>
        <taxon>Bacteria</taxon>
        <taxon>Bacillati</taxon>
        <taxon>Actinomycetota</taxon>
        <taxon>Actinomycetes</taxon>
        <taxon>Micrococcales</taxon>
        <taxon>Dermabacteraceae</taxon>
        <taxon>Brachybacterium</taxon>
    </lineage>
</organism>
<feature type="compositionally biased region" description="Basic and acidic residues" evidence="1">
    <location>
        <begin position="65"/>
        <end position="74"/>
    </location>
</feature>
<evidence type="ECO:0000313" key="2">
    <source>
        <dbReference type="EMBL" id="AXK45854.1"/>
    </source>
</evidence>
<sequence>MNGSSASPSGVGGARPARRVVISSLTGKPLDWDGAEEPERSAPSRPVLPDRVEAEAPEPGADESNDARLTEDVPPHWGGGA</sequence>
<dbReference type="RefSeq" id="WP_115413595.1">
    <property type="nucleotide sequence ID" value="NZ_CP031356.1"/>
</dbReference>
<dbReference type="EMBL" id="CP031356">
    <property type="protein sequence ID" value="AXK45854.1"/>
    <property type="molecule type" value="Genomic_DNA"/>
</dbReference>
<name>A0A345YPK2_9MICO</name>
<feature type="region of interest" description="Disordered" evidence="1">
    <location>
        <begin position="1"/>
        <end position="81"/>
    </location>
</feature>
<evidence type="ECO:0000313" key="4">
    <source>
        <dbReference type="Proteomes" id="UP000254236"/>
    </source>
</evidence>
<reference evidence="3 5" key="2">
    <citation type="submission" date="2018-08" db="EMBL/GenBank/DDBJ databases">
        <title>Brachybacterium saurashtrense DSM 23186.</title>
        <authorList>
            <person name="Li Y."/>
        </authorList>
    </citation>
    <scope>NUCLEOTIDE SEQUENCE [LARGE SCALE GENOMIC DNA]</scope>
    <source>
        <strain evidence="3 5">DSM 23186</strain>
    </source>
</reference>
<dbReference type="OrthoDB" id="4794429at2"/>
<protein>
    <submittedName>
        <fullName evidence="3">Uncharacterized protein</fullName>
    </submittedName>
</protein>
<evidence type="ECO:0000256" key="1">
    <source>
        <dbReference type="SAM" id="MobiDB-lite"/>
    </source>
</evidence>
<dbReference type="KEGG" id="bsau:DWV08_09685"/>
<accession>A0A345YPK2</accession>
<dbReference type="Proteomes" id="UP000282185">
    <property type="component" value="Unassembled WGS sequence"/>
</dbReference>
<dbReference type="EMBL" id="QSWH01000001">
    <property type="protein sequence ID" value="RRR24873.1"/>
    <property type="molecule type" value="Genomic_DNA"/>
</dbReference>
<reference evidence="2 4" key="1">
    <citation type="submission" date="2018-07" db="EMBL/GenBank/DDBJ databases">
        <title>Brachybacterium saurashtrense DSM 23186 genome sequence.</title>
        <authorList>
            <person name="Guo L."/>
        </authorList>
    </citation>
    <scope>NUCLEOTIDE SEQUENCE [LARGE SCALE GENOMIC DNA]</scope>
    <source>
        <strain evidence="2 4">DSM 23186</strain>
    </source>
</reference>